<evidence type="ECO:0000313" key="2">
    <source>
        <dbReference type="Proteomes" id="UP000297716"/>
    </source>
</evidence>
<evidence type="ECO:0000313" key="1">
    <source>
        <dbReference type="EMBL" id="TGJ87560.1"/>
    </source>
</evidence>
<sequence>MPLAELYNSLALIEEFMAQESIIQYGHRVVTDDWPLVFPLMMATGHAKYKYAVTSPFPAEAFAQTSLETNGEDAEFEKPLRTRGPDAIVQGEYMAVFLREADLGRLRYGLVTRDAQGQLQVCDPADVGDVAARLAWSRGIGGLPRWTDENTNTKEELKYSNIALLDAGAVEKMFAAANELASRKDKITRQLQAKR</sequence>
<reference evidence="1 2" key="1">
    <citation type="submission" date="2019-03" db="EMBL/GenBank/DDBJ databases">
        <title>Draft genome sequence of Xylaria hypoxylon DSM 108379, a ubiquitous saprotrophic-parasitic fungi on hardwood.</title>
        <authorList>
            <person name="Buettner E."/>
            <person name="Leonhardt S."/>
            <person name="Gebauer A.M."/>
            <person name="Liers C."/>
            <person name="Hofrichter M."/>
            <person name="Kellner H."/>
        </authorList>
    </citation>
    <scope>NUCLEOTIDE SEQUENCE [LARGE SCALE GENOMIC DNA]</scope>
    <source>
        <strain evidence="1 2">DSM 108379</strain>
    </source>
</reference>
<comment type="caution">
    <text evidence="1">The sequence shown here is derived from an EMBL/GenBank/DDBJ whole genome shotgun (WGS) entry which is preliminary data.</text>
</comment>
<proteinExistence type="predicted"/>
<keyword evidence="2" id="KW-1185">Reference proteome</keyword>
<dbReference type="EMBL" id="SKBN01000012">
    <property type="protein sequence ID" value="TGJ87560.1"/>
    <property type="molecule type" value="Genomic_DNA"/>
</dbReference>
<dbReference type="Proteomes" id="UP000297716">
    <property type="component" value="Unassembled WGS sequence"/>
</dbReference>
<name>A0A4Z0Z773_9PEZI</name>
<accession>A0A4Z0Z773</accession>
<protein>
    <submittedName>
        <fullName evidence="1">Uncharacterized protein</fullName>
    </submittedName>
</protein>
<organism evidence="1 2">
    <name type="scientific">Xylaria hypoxylon</name>
    <dbReference type="NCBI Taxonomy" id="37992"/>
    <lineage>
        <taxon>Eukaryota</taxon>
        <taxon>Fungi</taxon>
        <taxon>Dikarya</taxon>
        <taxon>Ascomycota</taxon>
        <taxon>Pezizomycotina</taxon>
        <taxon>Sordariomycetes</taxon>
        <taxon>Xylariomycetidae</taxon>
        <taxon>Xylariales</taxon>
        <taxon>Xylariaceae</taxon>
        <taxon>Xylaria</taxon>
    </lineage>
</organism>
<dbReference type="OrthoDB" id="4759443at2759"/>
<dbReference type="AlphaFoldDB" id="A0A4Z0Z773"/>
<gene>
    <name evidence="1" type="ORF">E0Z10_g1179</name>
</gene>